<keyword evidence="9 10" id="KW-0472">Membrane</keyword>
<dbReference type="SUPFAM" id="SSF51905">
    <property type="entry name" value="FAD/NAD(P)-binding domain"/>
    <property type="match status" value="1"/>
</dbReference>
<dbReference type="OrthoDB" id="1678617at2759"/>
<evidence type="ECO:0000313" key="12">
    <source>
        <dbReference type="EMBL" id="KIJ27842.1"/>
    </source>
</evidence>
<comment type="function">
    <text evidence="10">Catalyzes the stereospecific oxidation of squalene to (S)-2,3-epoxysqualene, and is considered to be a rate-limiting enzyme in steroid biosynthesis.</text>
</comment>
<keyword evidence="10" id="KW-0256">Endoplasmic reticulum</keyword>
<evidence type="ECO:0000256" key="4">
    <source>
        <dbReference type="ARBA" id="ARBA00012312"/>
    </source>
</evidence>
<dbReference type="GO" id="GO:0050660">
    <property type="term" value="F:flavin adenine dinucleotide binding"/>
    <property type="evidence" value="ECO:0007669"/>
    <property type="project" value="UniProtKB-UniRule"/>
</dbReference>
<comment type="subcellular location">
    <subcellularLocation>
        <location evidence="10">Endoplasmic reticulum membrane</location>
        <topology evidence="10">Multi-pass membrane protein</topology>
    </subcellularLocation>
    <subcellularLocation>
        <location evidence="2">Microsome membrane</location>
        <topology evidence="2">Multi-pass membrane protein</topology>
    </subcellularLocation>
</comment>
<dbReference type="Pfam" id="PF08491">
    <property type="entry name" value="SE"/>
    <property type="match status" value="1"/>
</dbReference>
<dbReference type="EC" id="1.14.14.17" evidence="4 10"/>
<protein>
    <recommendedName>
        <fullName evidence="4 10">Squalene monooxygenase</fullName>
        <ecNumber evidence="4 10">1.14.14.17</ecNumber>
    </recommendedName>
</protein>
<keyword evidence="6 10" id="KW-0274">FAD</keyword>
<dbReference type="EMBL" id="KN837322">
    <property type="protein sequence ID" value="KIJ27842.1"/>
    <property type="molecule type" value="Genomic_DNA"/>
</dbReference>
<dbReference type="GO" id="GO:0006696">
    <property type="term" value="P:ergosterol biosynthetic process"/>
    <property type="evidence" value="ECO:0007669"/>
    <property type="project" value="TreeGrafter"/>
</dbReference>
<evidence type="ECO:0000256" key="10">
    <source>
        <dbReference type="RuleBase" id="RU367121"/>
    </source>
</evidence>
<feature type="domain" description="Squalene epoxidase" evidence="11">
    <location>
        <begin position="33"/>
        <end position="301"/>
    </location>
</feature>
<dbReference type="InterPro" id="IPR013698">
    <property type="entry name" value="Squalene_epoxidase"/>
</dbReference>
<evidence type="ECO:0000256" key="6">
    <source>
        <dbReference type="ARBA" id="ARBA00022827"/>
    </source>
</evidence>
<feature type="non-terminal residue" evidence="12">
    <location>
        <position position="1"/>
    </location>
</feature>
<dbReference type="GO" id="GO:0004506">
    <property type="term" value="F:squalene monooxygenase activity"/>
    <property type="evidence" value="ECO:0007669"/>
    <property type="project" value="UniProtKB-UniRule"/>
</dbReference>
<keyword evidence="13" id="KW-1185">Reference proteome</keyword>
<keyword evidence="5 10" id="KW-0285">Flavoprotein</keyword>
<evidence type="ECO:0000256" key="8">
    <source>
        <dbReference type="ARBA" id="ARBA00023002"/>
    </source>
</evidence>
<dbReference type="GO" id="GO:0005789">
    <property type="term" value="C:endoplasmic reticulum membrane"/>
    <property type="evidence" value="ECO:0007669"/>
    <property type="project" value="UniProtKB-SubCell"/>
</dbReference>
<evidence type="ECO:0000256" key="3">
    <source>
        <dbReference type="ARBA" id="ARBA00008802"/>
    </source>
</evidence>
<evidence type="ECO:0000256" key="7">
    <source>
        <dbReference type="ARBA" id="ARBA00022848"/>
    </source>
</evidence>
<accession>A0A0C9UFT7</accession>
<comment type="cofactor">
    <cofactor evidence="1 10">
        <name>FAD</name>
        <dbReference type="ChEBI" id="CHEBI:57692"/>
    </cofactor>
</comment>
<keyword evidence="8 10" id="KW-0560">Oxidoreductase</keyword>
<dbReference type="PANTHER" id="PTHR10835">
    <property type="entry name" value="SQUALENE MONOOXYGENASE"/>
    <property type="match status" value="1"/>
</dbReference>
<feature type="transmembrane region" description="Helical" evidence="10">
    <location>
        <begin position="320"/>
        <end position="346"/>
    </location>
</feature>
<evidence type="ECO:0000259" key="11">
    <source>
        <dbReference type="Pfam" id="PF08491"/>
    </source>
</evidence>
<keyword evidence="10" id="KW-0812">Transmembrane</keyword>
<dbReference type="InterPro" id="IPR040125">
    <property type="entry name" value="Squalene_monox"/>
</dbReference>
<evidence type="ECO:0000256" key="5">
    <source>
        <dbReference type="ARBA" id="ARBA00022630"/>
    </source>
</evidence>
<comment type="similarity">
    <text evidence="3 10">Belongs to the squalene monooxygenase family.</text>
</comment>
<dbReference type="UniPathway" id="UPA00767">
    <property type="reaction ID" value="UER00752"/>
</dbReference>
<dbReference type="Proteomes" id="UP000054279">
    <property type="component" value="Unassembled WGS sequence"/>
</dbReference>
<evidence type="ECO:0000256" key="9">
    <source>
        <dbReference type="ARBA" id="ARBA00023136"/>
    </source>
</evidence>
<name>A0A0C9UFT7_SPHS4</name>
<comment type="catalytic activity">
    <reaction evidence="10">
        <text>squalene + reduced [NADPH--hemoprotein reductase] + O2 = (S)-2,3-epoxysqualene + oxidized [NADPH--hemoprotein reductase] + H2O + H(+)</text>
        <dbReference type="Rhea" id="RHEA:25282"/>
        <dbReference type="Rhea" id="RHEA-COMP:11964"/>
        <dbReference type="Rhea" id="RHEA-COMP:11965"/>
        <dbReference type="ChEBI" id="CHEBI:15377"/>
        <dbReference type="ChEBI" id="CHEBI:15378"/>
        <dbReference type="ChEBI" id="CHEBI:15379"/>
        <dbReference type="ChEBI" id="CHEBI:15440"/>
        <dbReference type="ChEBI" id="CHEBI:15441"/>
        <dbReference type="ChEBI" id="CHEBI:57618"/>
        <dbReference type="ChEBI" id="CHEBI:58210"/>
        <dbReference type="EC" id="1.14.14.17"/>
    </reaction>
</comment>
<feature type="non-terminal residue" evidence="12">
    <location>
        <position position="352"/>
    </location>
</feature>
<reference evidence="12 13" key="1">
    <citation type="submission" date="2014-06" db="EMBL/GenBank/DDBJ databases">
        <title>Evolutionary Origins and Diversification of the Mycorrhizal Mutualists.</title>
        <authorList>
            <consortium name="DOE Joint Genome Institute"/>
            <consortium name="Mycorrhizal Genomics Consortium"/>
            <person name="Kohler A."/>
            <person name="Kuo A."/>
            <person name="Nagy L.G."/>
            <person name="Floudas D."/>
            <person name="Copeland A."/>
            <person name="Barry K.W."/>
            <person name="Cichocki N."/>
            <person name="Veneault-Fourrey C."/>
            <person name="LaButti K."/>
            <person name="Lindquist E.A."/>
            <person name="Lipzen A."/>
            <person name="Lundell T."/>
            <person name="Morin E."/>
            <person name="Murat C."/>
            <person name="Riley R."/>
            <person name="Ohm R."/>
            <person name="Sun H."/>
            <person name="Tunlid A."/>
            <person name="Henrissat B."/>
            <person name="Grigoriev I.V."/>
            <person name="Hibbett D.S."/>
            <person name="Martin F."/>
        </authorList>
    </citation>
    <scope>NUCLEOTIDE SEQUENCE [LARGE SCALE GENOMIC DNA]</scope>
    <source>
        <strain evidence="12 13">SS14</strain>
    </source>
</reference>
<evidence type="ECO:0000256" key="2">
    <source>
        <dbReference type="ARBA" id="ARBA00004154"/>
    </source>
</evidence>
<proteinExistence type="inferred from homology"/>
<dbReference type="PANTHER" id="PTHR10835:SF0">
    <property type="entry name" value="SQUALENE MONOOXYGENASE"/>
    <property type="match status" value="1"/>
</dbReference>
<dbReference type="Gene3D" id="3.50.50.60">
    <property type="entry name" value="FAD/NAD(P)-binding domain"/>
    <property type="match status" value="1"/>
</dbReference>
<keyword evidence="10" id="KW-1133">Transmembrane helix</keyword>
<feature type="transmembrane region" description="Helical" evidence="10">
    <location>
        <begin position="281"/>
        <end position="299"/>
    </location>
</feature>
<sequence length="352" mass="39335">ATVTELISDSHTNRVLGVKAKKVGSTTPESYYADLVVIADGCFSNFRNQILGQEVIAKRTSTKSHFVGAILEDAKLPIPEHGTVALIPGSGPVLMYQIEKHDTRILMDIKAPLPSDLPAHIRKHILPALPSALHIPLENALDKERLRRMPNSFLPAVQQGRNNTKEGVILLGDAWNMRHPLTGGGMTVALHDVITLSHLLLSCKNFHDQEELSSILETWHWSRKPLSSTVNILSIALYDLFSADDENLSILREGCFKYFELGGECVNGPVSLLSVMVPSPLLLARHFFAVAFYAIWVRFTHARPYPLNTPGKFVMRKPAVYEYPALVLRSFLVIWTACVVFGPLVWSEVRWW</sequence>
<evidence type="ECO:0000313" key="13">
    <source>
        <dbReference type="Proteomes" id="UP000054279"/>
    </source>
</evidence>
<dbReference type="InterPro" id="IPR036188">
    <property type="entry name" value="FAD/NAD-bd_sf"/>
</dbReference>
<dbReference type="HOGENOM" id="CLU_026390_0_1_1"/>
<evidence type="ECO:0000256" key="1">
    <source>
        <dbReference type="ARBA" id="ARBA00001974"/>
    </source>
</evidence>
<keyword evidence="7" id="KW-0492">Microsome</keyword>
<organism evidence="12 13">
    <name type="scientific">Sphaerobolus stellatus (strain SS14)</name>
    <dbReference type="NCBI Taxonomy" id="990650"/>
    <lineage>
        <taxon>Eukaryota</taxon>
        <taxon>Fungi</taxon>
        <taxon>Dikarya</taxon>
        <taxon>Basidiomycota</taxon>
        <taxon>Agaricomycotina</taxon>
        <taxon>Agaricomycetes</taxon>
        <taxon>Phallomycetidae</taxon>
        <taxon>Geastrales</taxon>
        <taxon>Sphaerobolaceae</taxon>
        <taxon>Sphaerobolus</taxon>
    </lineage>
</organism>
<gene>
    <name evidence="12" type="ORF">M422DRAFT_37583</name>
</gene>
<dbReference type="AlphaFoldDB" id="A0A0C9UFT7"/>